<protein>
    <submittedName>
        <fullName evidence="1">Uncharacterized protein</fullName>
    </submittedName>
</protein>
<sequence>MSFDNNPTGKLNTKISNLIDGQLPDFIQSDHPVFSRFLKHYYQYLEAGELRLTVNIDNLLLELTAASNVLDVDGNKIVLESGSGSDGKFTAGETITGGTSKATATVLVDDLGASTSRLFITSQQRFITGETVTGGTSGASGVVTRYRANPVQTIQQLLDYADVDNTIYDFLDNFRDEFMNAIPLTLADGVSKRNLIKNIRELYRAKGTSEGHKIFMRMLLGETADVTYPNKYMMKTSDGNWASKTIMRVAPLTNIAVVEAVGGTIIGGSSGEKAVVASATSFSEGGAAIVEFELNKSSPSDTFAFTDGEIVTTTAKDSDVNMTFTVKRIVDVPVITNSSALYTVDQDIEFDTNTSIGNGLATARINNINTGQVNGIVVDDVGSKYEVGDTLTFTTS</sequence>
<dbReference type="AlphaFoldDB" id="A0A382LAN3"/>
<organism evidence="1">
    <name type="scientific">marine metagenome</name>
    <dbReference type="NCBI Taxonomy" id="408172"/>
    <lineage>
        <taxon>unclassified sequences</taxon>
        <taxon>metagenomes</taxon>
        <taxon>ecological metagenomes</taxon>
    </lineage>
</organism>
<proteinExistence type="predicted"/>
<reference evidence="1" key="1">
    <citation type="submission" date="2018-05" db="EMBL/GenBank/DDBJ databases">
        <authorList>
            <person name="Lanie J.A."/>
            <person name="Ng W.-L."/>
            <person name="Kazmierczak K.M."/>
            <person name="Andrzejewski T.M."/>
            <person name="Davidsen T.M."/>
            <person name="Wayne K.J."/>
            <person name="Tettelin H."/>
            <person name="Glass J.I."/>
            <person name="Rusch D."/>
            <person name="Podicherti R."/>
            <person name="Tsui H.-C.T."/>
            <person name="Winkler M.E."/>
        </authorList>
    </citation>
    <scope>NUCLEOTIDE SEQUENCE</scope>
</reference>
<name>A0A382LAN3_9ZZZZ</name>
<gene>
    <name evidence="1" type="ORF">METZ01_LOCUS286732</name>
</gene>
<feature type="non-terminal residue" evidence="1">
    <location>
        <position position="396"/>
    </location>
</feature>
<accession>A0A382LAN3</accession>
<evidence type="ECO:0000313" key="1">
    <source>
        <dbReference type="EMBL" id="SVC33878.1"/>
    </source>
</evidence>
<dbReference type="EMBL" id="UINC01085913">
    <property type="protein sequence ID" value="SVC33878.1"/>
    <property type="molecule type" value="Genomic_DNA"/>
</dbReference>